<evidence type="ECO:0008006" key="4">
    <source>
        <dbReference type="Google" id="ProtNLM"/>
    </source>
</evidence>
<keyword evidence="1" id="KW-0732">Signal</keyword>
<gene>
    <name evidence="2" type="ORF">L9G74_04140</name>
</gene>
<sequence>MHTSTSSHLLAALLLGSMYCTSSLAIAAPSTELIAEYNQAAAGKGDMSAVLTQLTELKAQQGADPLTLVYWGSAKTMSASDEFWPWRKYQTAEDGLSAIDKAVQLLTSSNSDEHRLGLDAASLTRAIAAVTYTAVPKMFNRFERGYDLFITLLESPQFQAVPAQYTGWIYQRAISTAIKADDLAQAEQWQQQLARFAPSAPLTQATAAMIASAHKGA</sequence>
<name>A0ABT2FK64_9GAMM</name>
<accession>A0ABT2FK64</accession>
<dbReference type="RefSeq" id="WP_238895010.1">
    <property type="nucleotide sequence ID" value="NZ_JAKOGG010000002.1"/>
</dbReference>
<dbReference type="EMBL" id="JAKOGG010000002">
    <property type="protein sequence ID" value="MCS4555616.1"/>
    <property type="molecule type" value="Genomic_DNA"/>
</dbReference>
<organism evidence="2 3">
    <name type="scientific">Shewanella electrica</name>
    <dbReference type="NCBI Taxonomy" id="515560"/>
    <lineage>
        <taxon>Bacteria</taxon>
        <taxon>Pseudomonadati</taxon>
        <taxon>Pseudomonadota</taxon>
        <taxon>Gammaproteobacteria</taxon>
        <taxon>Alteromonadales</taxon>
        <taxon>Shewanellaceae</taxon>
        <taxon>Shewanella</taxon>
    </lineage>
</organism>
<feature type="chain" id="PRO_5046349696" description="DUF2059 domain-containing protein" evidence="1">
    <location>
        <begin position="28"/>
        <end position="217"/>
    </location>
</feature>
<protein>
    <recommendedName>
        <fullName evidence="4">DUF2059 domain-containing protein</fullName>
    </recommendedName>
</protein>
<evidence type="ECO:0000313" key="2">
    <source>
        <dbReference type="EMBL" id="MCS4555616.1"/>
    </source>
</evidence>
<keyword evidence="3" id="KW-1185">Reference proteome</keyword>
<comment type="caution">
    <text evidence="2">The sequence shown here is derived from an EMBL/GenBank/DDBJ whole genome shotgun (WGS) entry which is preliminary data.</text>
</comment>
<reference evidence="3" key="2">
    <citation type="submission" date="2023-07" db="EMBL/GenBank/DDBJ databases">
        <title>Shewanella mangrovi sp. nov., an acetaldehyde- degrading bacterium isolated from mangrove sediment.</title>
        <authorList>
            <person name="Liu Y."/>
        </authorList>
    </citation>
    <scope>NUCLEOTIDE SEQUENCE [LARGE SCALE GENOMIC DNA]</scope>
    <source>
        <strain evidence="3">C32</strain>
    </source>
</reference>
<dbReference type="Proteomes" id="UP001201549">
    <property type="component" value="Unassembled WGS sequence"/>
</dbReference>
<reference evidence="2 3" key="1">
    <citation type="submission" date="2022-02" db="EMBL/GenBank/DDBJ databases">
        <authorList>
            <person name="Zhuang L."/>
        </authorList>
    </citation>
    <scope>NUCLEOTIDE SEQUENCE [LARGE SCALE GENOMIC DNA]</scope>
    <source>
        <strain evidence="2 3">C32</strain>
    </source>
</reference>
<evidence type="ECO:0000313" key="3">
    <source>
        <dbReference type="Proteomes" id="UP001201549"/>
    </source>
</evidence>
<proteinExistence type="predicted"/>
<evidence type="ECO:0000256" key="1">
    <source>
        <dbReference type="SAM" id="SignalP"/>
    </source>
</evidence>
<feature type="signal peptide" evidence="1">
    <location>
        <begin position="1"/>
        <end position="27"/>
    </location>
</feature>